<proteinExistence type="predicted"/>
<keyword evidence="2" id="KW-1185">Reference proteome</keyword>
<comment type="caution">
    <text evidence="1">The sequence shown here is derived from an EMBL/GenBank/DDBJ whole genome shotgun (WGS) entry which is preliminary data.</text>
</comment>
<dbReference type="Proteomes" id="UP001524318">
    <property type="component" value="Unassembled WGS sequence"/>
</dbReference>
<gene>
    <name evidence="1" type="ORF">NFC73_11440</name>
</gene>
<name>A0ABT1LPF3_9MICC</name>
<organism evidence="1 2">
    <name type="scientific">Pseudarthrobacter humi</name>
    <dbReference type="NCBI Taxonomy" id="2952523"/>
    <lineage>
        <taxon>Bacteria</taxon>
        <taxon>Bacillati</taxon>
        <taxon>Actinomycetota</taxon>
        <taxon>Actinomycetes</taxon>
        <taxon>Micrococcales</taxon>
        <taxon>Micrococcaceae</taxon>
        <taxon>Pseudarthrobacter</taxon>
    </lineage>
</organism>
<accession>A0ABT1LPF3</accession>
<reference evidence="1 2" key="1">
    <citation type="submission" date="2022-06" db="EMBL/GenBank/DDBJ databases">
        <title>Pseudarthrobacter sp. strain RMG13 Genome sequencing and assembly.</title>
        <authorList>
            <person name="Kim I."/>
        </authorList>
    </citation>
    <scope>NUCLEOTIDE SEQUENCE [LARGE SCALE GENOMIC DNA]</scope>
    <source>
        <strain evidence="1 2">RMG13</strain>
    </source>
</reference>
<protein>
    <submittedName>
        <fullName evidence="1">Uncharacterized protein</fullName>
    </submittedName>
</protein>
<evidence type="ECO:0000313" key="1">
    <source>
        <dbReference type="EMBL" id="MCP9000337.1"/>
    </source>
</evidence>
<dbReference type="EMBL" id="JANCLV010000006">
    <property type="protein sequence ID" value="MCP9000337.1"/>
    <property type="molecule type" value="Genomic_DNA"/>
</dbReference>
<evidence type="ECO:0000313" key="2">
    <source>
        <dbReference type="Proteomes" id="UP001524318"/>
    </source>
</evidence>
<sequence>MDVLISDPYLAGASDEAGGGAEMEFLGTLVIRTWAEQETQRGFRARISISQDPRDEPNIIATADPDEVLDIVRRWLSAQTRRD</sequence>
<dbReference type="RefSeq" id="WP_254750257.1">
    <property type="nucleotide sequence ID" value="NZ_JANCLV010000006.1"/>
</dbReference>